<dbReference type="PANTHER" id="PTHR15615">
    <property type="match status" value="1"/>
</dbReference>
<protein>
    <recommendedName>
        <fullName evidence="6">Cyclin</fullName>
    </recommendedName>
</protein>
<comment type="similarity">
    <text evidence="1">Belongs to the cyclin family. Cyclin U/P subfamily.</text>
</comment>
<comment type="caution">
    <text evidence="4">The sequence shown here is derived from an EMBL/GenBank/DDBJ whole genome shotgun (WGS) entry which is preliminary data.</text>
</comment>
<dbReference type="SUPFAM" id="SSF47954">
    <property type="entry name" value="Cyclin-like"/>
    <property type="match status" value="1"/>
</dbReference>
<dbReference type="GO" id="GO:0051301">
    <property type="term" value="P:cell division"/>
    <property type="evidence" value="ECO:0007669"/>
    <property type="project" value="UniProtKB-KW"/>
</dbReference>
<name>A0AAD5IEB8_ACENE</name>
<accession>A0AAD5IEB8</accession>
<evidence type="ECO:0008006" key="6">
    <source>
        <dbReference type="Google" id="ProtNLM"/>
    </source>
</evidence>
<dbReference type="Gene3D" id="1.10.472.10">
    <property type="entry name" value="Cyclin-like"/>
    <property type="match status" value="1"/>
</dbReference>
<dbReference type="InterPro" id="IPR036915">
    <property type="entry name" value="Cyclin-like_sf"/>
</dbReference>
<evidence type="ECO:0000256" key="2">
    <source>
        <dbReference type="ARBA" id="ARBA00022618"/>
    </source>
</evidence>
<dbReference type="Pfam" id="PF08613">
    <property type="entry name" value="Cyclin"/>
    <property type="match status" value="1"/>
</dbReference>
<organism evidence="4 5">
    <name type="scientific">Acer negundo</name>
    <name type="common">Box elder</name>
    <dbReference type="NCBI Taxonomy" id="4023"/>
    <lineage>
        <taxon>Eukaryota</taxon>
        <taxon>Viridiplantae</taxon>
        <taxon>Streptophyta</taxon>
        <taxon>Embryophyta</taxon>
        <taxon>Tracheophyta</taxon>
        <taxon>Spermatophyta</taxon>
        <taxon>Magnoliopsida</taxon>
        <taxon>eudicotyledons</taxon>
        <taxon>Gunneridae</taxon>
        <taxon>Pentapetalae</taxon>
        <taxon>rosids</taxon>
        <taxon>malvids</taxon>
        <taxon>Sapindales</taxon>
        <taxon>Sapindaceae</taxon>
        <taxon>Hippocastanoideae</taxon>
        <taxon>Acereae</taxon>
        <taxon>Acer</taxon>
    </lineage>
</organism>
<keyword evidence="3" id="KW-0131">Cell cycle</keyword>
<evidence type="ECO:0000256" key="1">
    <source>
        <dbReference type="ARBA" id="ARBA00007215"/>
    </source>
</evidence>
<evidence type="ECO:0000256" key="3">
    <source>
        <dbReference type="ARBA" id="ARBA00023306"/>
    </source>
</evidence>
<reference evidence="4" key="1">
    <citation type="journal article" date="2022" name="Plant J.">
        <title>Strategies of tolerance reflected in two North American maple genomes.</title>
        <authorList>
            <person name="McEvoy S.L."/>
            <person name="Sezen U.U."/>
            <person name="Trouern-Trend A."/>
            <person name="McMahon S.M."/>
            <person name="Schaberg P.G."/>
            <person name="Yang J."/>
            <person name="Wegrzyn J.L."/>
            <person name="Swenson N.G."/>
        </authorList>
    </citation>
    <scope>NUCLEOTIDE SEQUENCE</scope>
    <source>
        <tissue evidence="4">Leaf</tissue>
    </source>
</reference>
<dbReference type="EMBL" id="JAJSOW010000106">
    <property type="protein sequence ID" value="KAI9160742.1"/>
    <property type="molecule type" value="Genomic_DNA"/>
</dbReference>
<proteinExistence type="inferred from homology"/>
<dbReference type="CDD" id="cd20604">
    <property type="entry name" value="CYCLIN_AtCycU-like"/>
    <property type="match status" value="1"/>
</dbReference>
<dbReference type="Proteomes" id="UP001064489">
    <property type="component" value="Chromosome 2"/>
</dbReference>
<evidence type="ECO:0000313" key="4">
    <source>
        <dbReference type="EMBL" id="KAI9160742.1"/>
    </source>
</evidence>
<keyword evidence="5" id="KW-1185">Reference proteome</keyword>
<sequence length="225" mass="25596">MAELEEAVVAAATTTSHHLDEEMMPRVINVLSSLLQRVAESNDLTRRFQPQRISAFHGLTRPTISVESYLERIFKYANCSSSCYVVAYVYLDRFAHRQPSLPINSFNVHRLLITSVLVSAKFMDDIYYNNAFYGKVGGISTAEMNLLEVDFLFGLGFQLNVTPTTYNTYCSHLQREMFLKSAPLHHNLGDPLQANLGRISTVVKQHHFCFNTEDDQSTHQQQLTV</sequence>
<dbReference type="AlphaFoldDB" id="A0AAD5IEB8"/>
<dbReference type="PANTHER" id="PTHR15615:SF101">
    <property type="entry name" value="CYCLIN-U4-1"/>
    <property type="match status" value="1"/>
</dbReference>
<keyword evidence="2" id="KW-0132">Cell division</keyword>
<evidence type="ECO:0000313" key="5">
    <source>
        <dbReference type="Proteomes" id="UP001064489"/>
    </source>
</evidence>
<dbReference type="GO" id="GO:0019901">
    <property type="term" value="F:protein kinase binding"/>
    <property type="evidence" value="ECO:0007669"/>
    <property type="project" value="InterPro"/>
</dbReference>
<reference evidence="4" key="2">
    <citation type="submission" date="2023-02" db="EMBL/GenBank/DDBJ databases">
        <authorList>
            <person name="Swenson N.G."/>
            <person name="Wegrzyn J.L."/>
            <person name="Mcevoy S.L."/>
        </authorList>
    </citation>
    <scope>NUCLEOTIDE SEQUENCE</scope>
    <source>
        <strain evidence="4">91603</strain>
        <tissue evidence="4">Leaf</tissue>
    </source>
</reference>
<gene>
    <name evidence="4" type="ORF">LWI28_011127</name>
</gene>
<dbReference type="InterPro" id="IPR013922">
    <property type="entry name" value="Cyclin_PHO80-like"/>
</dbReference>